<feature type="region of interest" description="Disordered" evidence="1">
    <location>
        <begin position="24"/>
        <end position="55"/>
    </location>
</feature>
<protein>
    <submittedName>
        <fullName evidence="2">Uncharacterized protein</fullName>
    </submittedName>
</protein>
<accession>A0A921R234</accession>
<evidence type="ECO:0000313" key="3">
    <source>
        <dbReference type="Proteomes" id="UP000807115"/>
    </source>
</evidence>
<proteinExistence type="predicted"/>
<reference evidence="2" key="1">
    <citation type="journal article" date="2019" name="BMC Genomics">
        <title>A new reference genome for Sorghum bicolor reveals high levels of sequence similarity between sweet and grain genotypes: implications for the genetics of sugar metabolism.</title>
        <authorList>
            <person name="Cooper E.A."/>
            <person name="Brenton Z.W."/>
            <person name="Flinn B.S."/>
            <person name="Jenkins J."/>
            <person name="Shu S."/>
            <person name="Flowers D."/>
            <person name="Luo F."/>
            <person name="Wang Y."/>
            <person name="Xia P."/>
            <person name="Barry K."/>
            <person name="Daum C."/>
            <person name="Lipzen A."/>
            <person name="Yoshinaga Y."/>
            <person name="Schmutz J."/>
            <person name="Saski C."/>
            <person name="Vermerris W."/>
            <person name="Kresovich S."/>
        </authorList>
    </citation>
    <scope>NUCLEOTIDE SEQUENCE</scope>
</reference>
<dbReference type="AlphaFoldDB" id="A0A921R234"/>
<evidence type="ECO:0000256" key="1">
    <source>
        <dbReference type="SAM" id="MobiDB-lite"/>
    </source>
</evidence>
<reference evidence="2" key="2">
    <citation type="submission" date="2020-10" db="EMBL/GenBank/DDBJ databases">
        <authorList>
            <person name="Cooper E.A."/>
            <person name="Brenton Z.W."/>
            <person name="Flinn B.S."/>
            <person name="Jenkins J."/>
            <person name="Shu S."/>
            <person name="Flowers D."/>
            <person name="Luo F."/>
            <person name="Wang Y."/>
            <person name="Xia P."/>
            <person name="Barry K."/>
            <person name="Daum C."/>
            <person name="Lipzen A."/>
            <person name="Yoshinaga Y."/>
            <person name="Schmutz J."/>
            <person name="Saski C."/>
            <person name="Vermerris W."/>
            <person name="Kresovich S."/>
        </authorList>
    </citation>
    <scope>NUCLEOTIDE SEQUENCE</scope>
</reference>
<name>A0A921R234_SORBI</name>
<feature type="compositionally biased region" description="Polar residues" evidence="1">
    <location>
        <begin position="44"/>
        <end position="55"/>
    </location>
</feature>
<sequence length="55" mass="6064">MLLSGPEEFAAHPSHDIVAERCDRVPFTSSSTTRPLDVRAPGTSPKQQQMEARRA</sequence>
<dbReference type="EMBL" id="CM027683">
    <property type="protein sequence ID" value="KAG0531919.1"/>
    <property type="molecule type" value="Genomic_DNA"/>
</dbReference>
<dbReference type="Proteomes" id="UP000807115">
    <property type="component" value="Chromosome 4"/>
</dbReference>
<gene>
    <name evidence="2" type="ORF">BDA96_04G063500</name>
</gene>
<comment type="caution">
    <text evidence="2">The sequence shown here is derived from an EMBL/GenBank/DDBJ whole genome shotgun (WGS) entry which is preliminary data.</text>
</comment>
<evidence type="ECO:0000313" key="2">
    <source>
        <dbReference type="EMBL" id="KAG0531919.1"/>
    </source>
</evidence>
<organism evidence="2 3">
    <name type="scientific">Sorghum bicolor</name>
    <name type="common">Sorghum</name>
    <name type="synonym">Sorghum vulgare</name>
    <dbReference type="NCBI Taxonomy" id="4558"/>
    <lineage>
        <taxon>Eukaryota</taxon>
        <taxon>Viridiplantae</taxon>
        <taxon>Streptophyta</taxon>
        <taxon>Embryophyta</taxon>
        <taxon>Tracheophyta</taxon>
        <taxon>Spermatophyta</taxon>
        <taxon>Magnoliopsida</taxon>
        <taxon>Liliopsida</taxon>
        <taxon>Poales</taxon>
        <taxon>Poaceae</taxon>
        <taxon>PACMAD clade</taxon>
        <taxon>Panicoideae</taxon>
        <taxon>Andropogonodae</taxon>
        <taxon>Andropogoneae</taxon>
        <taxon>Sorghinae</taxon>
        <taxon>Sorghum</taxon>
    </lineage>
</organism>